<comment type="caution">
    <text evidence="6">The sequence shown here is derived from an EMBL/GenBank/DDBJ whole genome shotgun (WGS) entry which is preliminary data.</text>
</comment>
<dbReference type="GO" id="GO:0000118">
    <property type="term" value="C:histone deacetylase complex"/>
    <property type="evidence" value="ECO:0007669"/>
    <property type="project" value="TreeGrafter"/>
</dbReference>
<dbReference type="GO" id="GO:0046872">
    <property type="term" value="F:metal ion binding"/>
    <property type="evidence" value="ECO:0007669"/>
    <property type="project" value="UniProtKB-KW"/>
</dbReference>
<comment type="similarity">
    <text evidence="2">Belongs to the JARID1 histone demethylase family.</text>
</comment>
<dbReference type="PANTHER" id="PTHR12549">
    <property type="entry name" value="JMJC DOMAIN-CONTAINING HISTONE DEMETHYLATION PROTEIN"/>
    <property type="match status" value="1"/>
</dbReference>
<protein>
    <submittedName>
        <fullName evidence="6">Histone modifying enzyme</fullName>
    </submittedName>
</protein>
<feature type="domain" description="JmjC" evidence="5">
    <location>
        <begin position="1"/>
        <end position="211"/>
    </location>
</feature>
<keyword evidence="7" id="KW-1185">Reference proteome</keyword>
<gene>
    <name evidence="6" type="ORF">LIER_33668</name>
</gene>
<evidence type="ECO:0000313" key="6">
    <source>
        <dbReference type="EMBL" id="GAA0186380.1"/>
    </source>
</evidence>
<dbReference type="GO" id="GO:0031490">
    <property type="term" value="F:chromatin DNA binding"/>
    <property type="evidence" value="ECO:0007669"/>
    <property type="project" value="TreeGrafter"/>
</dbReference>
<dbReference type="GO" id="GO:0006357">
    <property type="term" value="P:regulation of transcription by RNA polymerase II"/>
    <property type="evidence" value="ECO:0007669"/>
    <property type="project" value="TreeGrafter"/>
</dbReference>
<evidence type="ECO:0000256" key="2">
    <source>
        <dbReference type="ARBA" id="ARBA00006801"/>
    </source>
</evidence>
<dbReference type="SMART" id="SM00558">
    <property type="entry name" value="JmjC"/>
    <property type="match status" value="1"/>
</dbReference>
<dbReference type="InterPro" id="IPR003347">
    <property type="entry name" value="JmjC_dom"/>
</dbReference>
<dbReference type="GO" id="GO:0032454">
    <property type="term" value="F:histone H3K9 demethylase activity"/>
    <property type="evidence" value="ECO:0007669"/>
    <property type="project" value="InterPro"/>
</dbReference>
<evidence type="ECO:0000256" key="3">
    <source>
        <dbReference type="ARBA" id="ARBA00022723"/>
    </source>
</evidence>
<proteinExistence type="inferred from homology"/>
<keyword evidence="3" id="KW-0479">Metal-binding</keyword>
<evidence type="ECO:0000259" key="5">
    <source>
        <dbReference type="PROSITE" id="PS51184"/>
    </source>
</evidence>
<dbReference type="GO" id="GO:0000785">
    <property type="term" value="C:chromatin"/>
    <property type="evidence" value="ECO:0007669"/>
    <property type="project" value="TreeGrafter"/>
</dbReference>
<evidence type="ECO:0000256" key="1">
    <source>
        <dbReference type="ARBA" id="ARBA00004123"/>
    </source>
</evidence>
<dbReference type="Proteomes" id="UP001454036">
    <property type="component" value="Unassembled WGS sequence"/>
</dbReference>
<dbReference type="EMBL" id="BAABME010013641">
    <property type="protein sequence ID" value="GAA0186380.1"/>
    <property type="molecule type" value="Genomic_DNA"/>
</dbReference>
<keyword evidence="4" id="KW-0539">Nucleus</keyword>
<dbReference type="CDD" id="cd02208">
    <property type="entry name" value="cupin_RmlC-like"/>
    <property type="match status" value="1"/>
</dbReference>
<organism evidence="6 7">
    <name type="scientific">Lithospermum erythrorhizon</name>
    <name type="common">Purple gromwell</name>
    <name type="synonym">Lithospermum officinale var. erythrorhizon</name>
    <dbReference type="NCBI Taxonomy" id="34254"/>
    <lineage>
        <taxon>Eukaryota</taxon>
        <taxon>Viridiplantae</taxon>
        <taxon>Streptophyta</taxon>
        <taxon>Embryophyta</taxon>
        <taxon>Tracheophyta</taxon>
        <taxon>Spermatophyta</taxon>
        <taxon>Magnoliopsida</taxon>
        <taxon>eudicotyledons</taxon>
        <taxon>Gunneridae</taxon>
        <taxon>Pentapetalae</taxon>
        <taxon>asterids</taxon>
        <taxon>lamiids</taxon>
        <taxon>Boraginales</taxon>
        <taxon>Boraginaceae</taxon>
        <taxon>Boraginoideae</taxon>
        <taxon>Lithospermeae</taxon>
        <taxon>Lithospermum</taxon>
    </lineage>
</organism>
<evidence type="ECO:0000313" key="7">
    <source>
        <dbReference type="Proteomes" id="UP001454036"/>
    </source>
</evidence>
<dbReference type="Gene3D" id="2.60.120.650">
    <property type="entry name" value="Cupin"/>
    <property type="match status" value="1"/>
</dbReference>
<accession>A0AAV3S0S4</accession>
<dbReference type="PANTHER" id="PTHR12549:SF11">
    <property type="entry name" value="LYSINE-SPECIFIC DEMETHYLASE JMJ25"/>
    <property type="match status" value="1"/>
</dbReference>
<evidence type="ECO:0000256" key="4">
    <source>
        <dbReference type="ARBA" id="ARBA00023242"/>
    </source>
</evidence>
<sequence length="300" mass="34099">MMAEKQSMDATELRVDRKLPADTTCKVNVLTHTEAVTLTSEHLQIIEGLKAKYVAQDQRDKGKTSEKKGRMKRKTEIDEFSTNVATMASKCLDDTKGGALWDIFRRQDVPKLKQYLSKHHQELIRIDSSHLHVDHPIHYQTYYLTVEHKRKLKEEYGIEPWTFVQELGEAVSIPAGCPHQVRNLKSCIKVALDFVSPDNVKVCIDLAEELRMLKNNVAKEDKLEVKKMCLNAIRDAVHDLKNSPPPVSAKTISKEGSLILINDIGMFCKAVQVESWEIAGEQSQKKRIADQGKQQIKIVD</sequence>
<dbReference type="SUPFAM" id="SSF51197">
    <property type="entry name" value="Clavaminate synthase-like"/>
    <property type="match status" value="1"/>
</dbReference>
<dbReference type="Pfam" id="PF02373">
    <property type="entry name" value="JmjC"/>
    <property type="match status" value="1"/>
</dbReference>
<dbReference type="InterPro" id="IPR045109">
    <property type="entry name" value="LSDs-like"/>
</dbReference>
<reference evidence="6 7" key="1">
    <citation type="submission" date="2024-01" db="EMBL/GenBank/DDBJ databases">
        <title>The complete chloroplast genome sequence of Lithospermum erythrorhizon: insights into the phylogenetic relationship among Boraginaceae species and the maternal lineages of purple gromwells.</title>
        <authorList>
            <person name="Okada T."/>
            <person name="Watanabe K."/>
        </authorList>
    </citation>
    <scope>NUCLEOTIDE SEQUENCE [LARGE SCALE GENOMIC DNA]</scope>
</reference>
<dbReference type="AlphaFoldDB" id="A0AAV3S0S4"/>
<comment type="subcellular location">
    <subcellularLocation>
        <location evidence="1">Nucleus</location>
    </subcellularLocation>
</comment>
<dbReference type="GO" id="GO:0003712">
    <property type="term" value="F:transcription coregulator activity"/>
    <property type="evidence" value="ECO:0007669"/>
    <property type="project" value="TreeGrafter"/>
</dbReference>
<dbReference type="PROSITE" id="PS51184">
    <property type="entry name" value="JMJC"/>
    <property type="match status" value="1"/>
</dbReference>
<name>A0AAV3S0S4_LITER</name>